<evidence type="ECO:0000256" key="3">
    <source>
        <dbReference type="ARBA" id="ARBA00022475"/>
    </source>
</evidence>
<reference evidence="9 10" key="1">
    <citation type="submission" date="2024-06" db="EMBL/GenBank/DDBJ databases">
        <title>Lysinibacillus zambalefons sp. nov., a Novel Firmicute Isolated from the Poon Bato Zambales Hyperalkaline Spring.</title>
        <authorList>
            <person name="Aja J.A."/>
            <person name="Lazaro J.E.H."/>
            <person name="Llorin L.D."/>
            <person name="Lim K.R."/>
            <person name="Teodosio J."/>
            <person name="Dalisay D.S."/>
        </authorList>
    </citation>
    <scope>NUCLEOTIDE SEQUENCE [LARGE SCALE GENOMIC DNA]</scope>
    <source>
        <strain evidence="9 10">M3</strain>
    </source>
</reference>
<gene>
    <name evidence="9" type="ORF">ABNX05_19000</name>
</gene>
<protein>
    <submittedName>
        <fullName evidence="9">BMP family ABC transporter substrate-binding protein</fullName>
    </submittedName>
</protein>
<organism evidence="9 10">
    <name type="scientific">Lysinibacillus zambalensis</name>
    <dbReference type="NCBI Taxonomy" id="3160866"/>
    <lineage>
        <taxon>Bacteria</taxon>
        <taxon>Bacillati</taxon>
        <taxon>Bacillota</taxon>
        <taxon>Bacilli</taxon>
        <taxon>Bacillales</taxon>
        <taxon>Bacillaceae</taxon>
        <taxon>Lysinibacillus</taxon>
    </lineage>
</organism>
<feature type="domain" description="ABC transporter substrate-binding protein PnrA-like" evidence="8">
    <location>
        <begin position="36"/>
        <end position="321"/>
    </location>
</feature>
<keyword evidence="6" id="KW-0449">Lipoprotein</keyword>
<evidence type="ECO:0000256" key="4">
    <source>
        <dbReference type="ARBA" id="ARBA00022729"/>
    </source>
</evidence>
<dbReference type="PROSITE" id="PS51257">
    <property type="entry name" value="PROKAR_LIPOPROTEIN"/>
    <property type="match status" value="1"/>
</dbReference>
<evidence type="ECO:0000256" key="1">
    <source>
        <dbReference type="ARBA" id="ARBA00004193"/>
    </source>
</evidence>
<dbReference type="PANTHER" id="PTHR34296:SF2">
    <property type="entry name" value="ABC TRANSPORTER GUANOSINE-BINDING PROTEIN NUPN"/>
    <property type="match status" value="1"/>
</dbReference>
<evidence type="ECO:0000256" key="2">
    <source>
        <dbReference type="ARBA" id="ARBA00008610"/>
    </source>
</evidence>
<dbReference type="InterPro" id="IPR050957">
    <property type="entry name" value="BMP_lipoprotein"/>
</dbReference>
<feature type="signal peptide" evidence="7">
    <location>
        <begin position="1"/>
        <end position="25"/>
    </location>
</feature>
<dbReference type="CDD" id="cd06354">
    <property type="entry name" value="PBP1_PrnA-like"/>
    <property type="match status" value="1"/>
</dbReference>
<comment type="subcellular location">
    <subcellularLocation>
        <location evidence="1">Cell membrane</location>
        <topology evidence="1">Lipid-anchor</topology>
    </subcellularLocation>
</comment>
<accession>A0ABV1MZR0</accession>
<evidence type="ECO:0000313" key="9">
    <source>
        <dbReference type="EMBL" id="MEQ6356718.1"/>
    </source>
</evidence>
<dbReference type="EMBL" id="JBEGDG010000017">
    <property type="protein sequence ID" value="MEQ6356718.1"/>
    <property type="molecule type" value="Genomic_DNA"/>
</dbReference>
<feature type="chain" id="PRO_5047418378" evidence="7">
    <location>
        <begin position="26"/>
        <end position="329"/>
    </location>
</feature>
<keyword evidence="3" id="KW-1003">Cell membrane</keyword>
<comment type="caution">
    <text evidence="9">The sequence shown here is derived from an EMBL/GenBank/DDBJ whole genome shotgun (WGS) entry which is preliminary data.</text>
</comment>
<dbReference type="PANTHER" id="PTHR34296">
    <property type="entry name" value="TRANSCRIPTIONAL ACTIVATOR PROTEIN MED"/>
    <property type="match status" value="1"/>
</dbReference>
<comment type="similarity">
    <text evidence="2">Belongs to the BMP lipoprotein family.</text>
</comment>
<dbReference type="Pfam" id="PF02608">
    <property type="entry name" value="Bmp"/>
    <property type="match status" value="1"/>
</dbReference>
<keyword evidence="10" id="KW-1185">Reference proteome</keyword>
<evidence type="ECO:0000256" key="7">
    <source>
        <dbReference type="SAM" id="SignalP"/>
    </source>
</evidence>
<evidence type="ECO:0000313" key="10">
    <source>
        <dbReference type="Proteomes" id="UP001478862"/>
    </source>
</evidence>
<proteinExistence type="inferred from homology"/>
<keyword evidence="5" id="KW-0472">Membrane</keyword>
<evidence type="ECO:0000256" key="6">
    <source>
        <dbReference type="ARBA" id="ARBA00023288"/>
    </source>
</evidence>
<dbReference type="SUPFAM" id="SSF53822">
    <property type="entry name" value="Periplasmic binding protein-like I"/>
    <property type="match status" value="1"/>
</dbReference>
<name>A0ABV1MZR0_9BACI</name>
<evidence type="ECO:0000256" key="5">
    <source>
        <dbReference type="ARBA" id="ARBA00023136"/>
    </source>
</evidence>
<dbReference type="Proteomes" id="UP001478862">
    <property type="component" value="Unassembled WGS sequence"/>
</dbReference>
<dbReference type="RefSeq" id="WP_349661139.1">
    <property type="nucleotide sequence ID" value="NZ_JBEGDG010000017.1"/>
</dbReference>
<dbReference type="InterPro" id="IPR003760">
    <property type="entry name" value="PnrA-like"/>
</dbReference>
<evidence type="ECO:0000259" key="8">
    <source>
        <dbReference type="Pfam" id="PF02608"/>
    </source>
</evidence>
<sequence length="329" mass="35662">MKKILIGFCLIVLLLVAGCSTTPSKKTQDDYKIGILLSDAGLGDESFNDSAFKGLEKARDELGILFDYKEAPDGNYEQKLEELVAEKYNVIIGLGFSVQEALEKTAKKYPDQQFILIDGQSDVANITSITFKEQEGSFLLGMVASMTSKTGKIGFIGGADVPVIHHFENGFIEGARYFNPNIEIVSEYAGTFDDTNAGAAIAERYIKNGVDFIYHAAGFTGFGSIKKAEEMGVYAAGVDTDQFYIAEKTVVTSMLKNVDQAVFKMAKTLVDDGEISEKSFLFGLADNGVGLADIRIIKLTPEQQTAIEKAKEGIVSGKIKVTAEKGNSQ</sequence>
<dbReference type="InterPro" id="IPR028082">
    <property type="entry name" value="Peripla_BP_I"/>
</dbReference>
<keyword evidence="4 7" id="KW-0732">Signal</keyword>
<dbReference type="Gene3D" id="3.40.50.2300">
    <property type="match status" value="2"/>
</dbReference>